<dbReference type="EMBL" id="MT141560">
    <property type="protein sequence ID" value="QJA66772.1"/>
    <property type="molecule type" value="Genomic_DNA"/>
</dbReference>
<accession>A0A6M3JCG4</accession>
<name>A0A6M3JCG4_9ZZZZ</name>
<sequence>MALTKYESTAPAATLDDQIALDLAAAERLAAAISRDWEAHIESLKRVSVQRHHRASSLGQKCDRRLYHDIADWDKKPPVPTQVQQYFARGNAHEPIIYQTLAELGYRVVGEQRDWYDSDLRLAGKIEGHIVEKESGRPILAEFKSSADLGLVRCETLAMLRTAARGLMYYTQLQTYLYLFELYAALLLVWDIGKWRPVPIAVPLDIDFASAMIERVKRINRDLDAGDPPAYIEDVRECRRCPHFGRACNPPLAFGEGVLYLVNEVLLRDIERAESIEAAGREWNYLIKRVRDQLRPMGERVVIGDFLVSNEDYDRVDYKVPPHLRAKFKALVRRTRTVWKRLPDKKVTP</sequence>
<evidence type="ECO:0000313" key="1">
    <source>
        <dbReference type="EMBL" id="QJA66772.1"/>
    </source>
</evidence>
<dbReference type="Gene3D" id="3.90.320.10">
    <property type="match status" value="1"/>
</dbReference>
<reference evidence="1" key="1">
    <citation type="submission" date="2020-03" db="EMBL/GenBank/DDBJ databases">
        <title>The deep terrestrial virosphere.</title>
        <authorList>
            <person name="Holmfeldt K."/>
            <person name="Nilsson E."/>
            <person name="Simone D."/>
            <person name="Lopez-Fernandez M."/>
            <person name="Wu X."/>
            <person name="de Brujin I."/>
            <person name="Lundin D."/>
            <person name="Andersson A."/>
            <person name="Bertilsson S."/>
            <person name="Dopson M."/>
        </authorList>
    </citation>
    <scope>NUCLEOTIDE SEQUENCE</scope>
    <source>
        <strain evidence="1">MM415B00334</strain>
    </source>
</reference>
<proteinExistence type="predicted"/>
<gene>
    <name evidence="1" type="ORF">MM415B00334_0025</name>
</gene>
<evidence type="ECO:0008006" key="2">
    <source>
        <dbReference type="Google" id="ProtNLM"/>
    </source>
</evidence>
<organism evidence="1">
    <name type="scientific">viral metagenome</name>
    <dbReference type="NCBI Taxonomy" id="1070528"/>
    <lineage>
        <taxon>unclassified sequences</taxon>
        <taxon>metagenomes</taxon>
        <taxon>organismal metagenomes</taxon>
    </lineage>
</organism>
<protein>
    <recommendedName>
        <fullName evidence="2">PD-(D/E)XK nuclease superfamily protein</fullName>
    </recommendedName>
</protein>
<dbReference type="AlphaFoldDB" id="A0A6M3JCG4"/>
<dbReference type="InterPro" id="IPR011604">
    <property type="entry name" value="PDDEXK-like_dom_sf"/>
</dbReference>